<evidence type="ECO:0000313" key="4">
    <source>
        <dbReference type="Proteomes" id="UP000002668"/>
    </source>
</evidence>
<protein>
    <submittedName>
        <fullName evidence="3">Predicted protein</fullName>
    </submittedName>
</protein>
<dbReference type="GeneID" id="13286492"/>
<dbReference type="InParanoid" id="E5AFK0"/>
<name>E5AFK0_LEPMJ</name>
<dbReference type="Proteomes" id="UP000002668">
    <property type="component" value="Genome"/>
</dbReference>
<evidence type="ECO:0000256" key="2">
    <source>
        <dbReference type="SAM" id="SignalP"/>
    </source>
</evidence>
<dbReference type="VEuPathDB" id="FungiDB:LEMA_P007760.1"/>
<organism evidence="3 4">
    <name type="scientific">Leptosphaeria maculans (strain JN3 / isolate v23.1.3 / race Av1-4-5-6-7-8)</name>
    <name type="common">Blackleg fungus</name>
    <name type="synonym">Phoma lingam</name>
    <dbReference type="NCBI Taxonomy" id="985895"/>
    <lineage>
        <taxon>Eukaryota</taxon>
        <taxon>Fungi</taxon>
        <taxon>Dikarya</taxon>
        <taxon>Ascomycota</taxon>
        <taxon>Pezizomycotina</taxon>
        <taxon>Dothideomycetes</taxon>
        <taxon>Pleosporomycetidae</taxon>
        <taxon>Pleosporales</taxon>
        <taxon>Pleosporineae</taxon>
        <taxon>Leptosphaeriaceae</taxon>
        <taxon>Plenodomus</taxon>
        <taxon>Plenodomus lingam/Leptosphaeria maculans species complex</taxon>
    </lineage>
</organism>
<dbReference type="eggNOG" id="ENOG502RJ2V">
    <property type="taxonomic scope" value="Eukaryota"/>
</dbReference>
<dbReference type="HOGENOM" id="CLU_2015704_0_0_1"/>
<dbReference type="OMA" id="VMMTTSR"/>
<feature type="region of interest" description="Disordered" evidence="1">
    <location>
        <begin position="54"/>
        <end position="78"/>
    </location>
</feature>
<gene>
    <name evidence="3" type="ORF">LEMA_P007760.1</name>
</gene>
<evidence type="ECO:0000313" key="3">
    <source>
        <dbReference type="EMBL" id="CBY01989.1"/>
    </source>
</evidence>
<evidence type="ECO:0000256" key="1">
    <source>
        <dbReference type="SAM" id="MobiDB-lite"/>
    </source>
</evidence>
<dbReference type="AlphaFoldDB" id="E5AFK0"/>
<reference evidence="4" key="1">
    <citation type="journal article" date="2011" name="Nat. Commun.">
        <title>Effector diversification within compartments of the Leptosphaeria maculans genome affected by Repeat-Induced Point mutations.</title>
        <authorList>
            <person name="Rouxel T."/>
            <person name="Grandaubert J."/>
            <person name="Hane J.K."/>
            <person name="Hoede C."/>
            <person name="van de Wouw A.P."/>
            <person name="Couloux A."/>
            <person name="Dominguez V."/>
            <person name="Anthouard V."/>
            <person name="Bally P."/>
            <person name="Bourras S."/>
            <person name="Cozijnsen A.J."/>
            <person name="Ciuffetti L.M."/>
            <person name="Degrave A."/>
            <person name="Dilmaghani A."/>
            <person name="Duret L."/>
            <person name="Fudal I."/>
            <person name="Goodwin S.B."/>
            <person name="Gout L."/>
            <person name="Glaser N."/>
            <person name="Linglin J."/>
            <person name="Kema G.H.J."/>
            <person name="Lapalu N."/>
            <person name="Lawrence C.B."/>
            <person name="May K."/>
            <person name="Meyer M."/>
            <person name="Ollivier B."/>
            <person name="Poulain J."/>
            <person name="Schoch C.L."/>
            <person name="Simon A."/>
            <person name="Spatafora J.W."/>
            <person name="Stachowiak A."/>
            <person name="Turgeon B.G."/>
            <person name="Tyler B.M."/>
            <person name="Vincent D."/>
            <person name="Weissenbach J."/>
            <person name="Amselem J."/>
            <person name="Quesneville H."/>
            <person name="Oliver R.P."/>
            <person name="Wincker P."/>
            <person name="Balesdent M.-H."/>
            <person name="Howlett B.J."/>
        </authorList>
    </citation>
    <scope>NUCLEOTIDE SEQUENCE [LARGE SCALE GENOMIC DNA]</scope>
    <source>
        <strain evidence="4">JN3 / isolate v23.1.3 / race Av1-4-5-6-7-8</strain>
    </source>
</reference>
<feature type="signal peptide" evidence="2">
    <location>
        <begin position="1"/>
        <end position="22"/>
    </location>
</feature>
<feature type="chain" id="PRO_5003195001" evidence="2">
    <location>
        <begin position="23"/>
        <end position="123"/>
    </location>
</feature>
<accession>E5AFK0</accession>
<proteinExistence type="predicted"/>
<sequence length="123" mass="12533">MKPTTTTTTATTLLLLATLTLANPAAPAPQPNPQIAPPLDIAARDAAILESIQLEARAKKPKPGSSEGGNGNSSNSTGAAVMMTTSRALQVGALGLGVVEVLHLKTAISEFHSLPLPLAFQSL</sequence>
<dbReference type="EMBL" id="FP929139">
    <property type="protein sequence ID" value="CBY01989.1"/>
    <property type="molecule type" value="Genomic_DNA"/>
</dbReference>
<keyword evidence="2" id="KW-0732">Signal</keyword>
<keyword evidence="4" id="KW-1185">Reference proteome</keyword>